<dbReference type="EMBL" id="CAFAAO010000007">
    <property type="protein sequence ID" value="CAB4802242.1"/>
    <property type="molecule type" value="Genomic_DNA"/>
</dbReference>
<protein>
    <submittedName>
        <fullName evidence="5">Unannotated protein</fullName>
    </submittedName>
</protein>
<dbReference type="PROSITE" id="PS51459">
    <property type="entry name" value="FIDO"/>
    <property type="match status" value="1"/>
</dbReference>
<reference evidence="5" key="1">
    <citation type="submission" date="2020-05" db="EMBL/GenBank/DDBJ databases">
        <authorList>
            <person name="Chiriac C."/>
            <person name="Salcher M."/>
            <person name="Ghai R."/>
            <person name="Kavagutti S V."/>
        </authorList>
    </citation>
    <scope>NUCLEOTIDE SEQUENCE</scope>
</reference>
<dbReference type="EMBL" id="CAEZYC010000006">
    <property type="protein sequence ID" value="CAB4699246.1"/>
    <property type="molecule type" value="Genomic_DNA"/>
</dbReference>
<evidence type="ECO:0000313" key="3">
    <source>
        <dbReference type="EMBL" id="CAB4339094.1"/>
    </source>
</evidence>
<evidence type="ECO:0000313" key="4">
    <source>
        <dbReference type="EMBL" id="CAB4699246.1"/>
    </source>
</evidence>
<dbReference type="InterPro" id="IPR003812">
    <property type="entry name" value="Fido"/>
</dbReference>
<proteinExistence type="predicted"/>
<accession>A0A6J6U865</accession>
<dbReference type="Pfam" id="PF02661">
    <property type="entry name" value="Fic"/>
    <property type="match status" value="1"/>
</dbReference>
<dbReference type="EMBL" id="CAESAI010000017">
    <property type="protein sequence ID" value="CAB4339094.1"/>
    <property type="molecule type" value="Genomic_DNA"/>
</dbReference>
<evidence type="ECO:0000313" key="8">
    <source>
        <dbReference type="EMBL" id="CAB5007233.1"/>
    </source>
</evidence>
<dbReference type="InterPro" id="IPR036597">
    <property type="entry name" value="Fido-like_dom_sf"/>
</dbReference>
<organism evidence="5">
    <name type="scientific">freshwater metagenome</name>
    <dbReference type="NCBI Taxonomy" id="449393"/>
    <lineage>
        <taxon>unclassified sequences</taxon>
        <taxon>metagenomes</taxon>
        <taxon>ecological metagenomes</taxon>
    </lineage>
</organism>
<dbReference type="EMBL" id="CAFBIX010000001">
    <property type="protein sequence ID" value="CAB4845750.1"/>
    <property type="molecule type" value="Genomic_DNA"/>
</dbReference>
<evidence type="ECO:0000313" key="9">
    <source>
        <dbReference type="EMBL" id="CAB5045391.1"/>
    </source>
</evidence>
<feature type="domain" description="Fido" evidence="1">
    <location>
        <begin position="103"/>
        <end position="245"/>
    </location>
</feature>
<dbReference type="Gene3D" id="1.10.3290.10">
    <property type="entry name" value="Fido-like domain"/>
    <property type="match status" value="1"/>
</dbReference>
<dbReference type="AlphaFoldDB" id="A0A6J6U865"/>
<gene>
    <name evidence="4" type="ORF">UFOPK2648_00225</name>
    <name evidence="5" type="ORF">UFOPK2824_00886</name>
    <name evidence="6" type="ORF">UFOPK3037_00711</name>
    <name evidence="7" type="ORF">UFOPK3278_00035</name>
    <name evidence="3" type="ORF">UFOPK3406_00834</name>
    <name evidence="2" type="ORF">UFOPK3925_00390</name>
    <name evidence="8" type="ORF">UFOPK4097_00093</name>
    <name evidence="9" type="ORF">UFOPK4301_00265</name>
</gene>
<dbReference type="EMBL" id="CAEZZD010000141">
    <property type="protein sequence ID" value="CAB4754773.1"/>
    <property type="molecule type" value="Genomic_DNA"/>
</dbReference>
<evidence type="ECO:0000313" key="7">
    <source>
        <dbReference type="EMBL" id="CAB4845750.1"/>
    </source>
</evidence>
<evidence type="ECO:0000259" key="1">
    <source>
        <dbReference type="PROSITE" id="PS51459"/>
    </source>
</evidence>
<evidence type="ECO:0000313" key="5">
    <source>
        <dbReference type="EMBL" id="CAB4754773.1"/>
    </source>
</evidence>
<evidence type="ECO:0000313" key="2">
    <source>
        <dbReference type="EMBL" id="CAB4333221.1"/>
    </source>
</evidence>
<name>A0A6J6U865_9ZZZZ</name>
<dbReference type="EMBL" id="CAESAD010000001">
    <property type="protein sequence ID" value="CAB4333221.1"/>
    <property type="molecule type" value="Genomic_DNA"/>
</dbReference>
<dbReference type="EMBL" id="CAFBPK010000001">
    <property type="protein sequence ID" value="CAB5007233.1"/>
    <property type="molecule type" value="Genomic_DNA"/>
</dbReference>
<dbReference type="SUPFAM" id="SSF140931">
    <property type="entry name" value="Fic-like"/>
    <property type="match status" value="1"/>
</dbReference>
<sequence length="265" mass="29088">MSQQNQLDPLEKLLSIDGIQSECDATLKAIDELMWDRTVRRHQESLIPYTRRIAGFATAALDGAQMPKDPTMEPEVSPMGSLSDQGLLITAEADLQTLAFKTEPLKVLARLHTFVSTDEDRGKPRTSNEVSDPLRLSSLPPHEVLQERLAQLVDLILHSKAPAILIAAIAHAELATLRPFTQGSYLVARSSTRLILASRDVDPGGLVMSEYGAFLQGRPAYVKALTGYMLGTQAGMLAWIQWQGNAIRQGIEMAKQLAEMADTNK</sequence>
<dbReference type="EMBL" id="CAFBQG010000019">
    <property type="protein sequence ID" value="CAB5045391.1"/>
    <property type="molecule type" value="Genomic_DNA"/>
</dbReference>
<evidence type="ECO:0000313" key="6">
    <source>
        <dbReference type="EMBL" id="CAB4802242.1"/>
    </source>
</evidence>